<sequence length="74" mass="7941">MKRKLLISIFVALWSVTGCGLVEFGLSDISGWDFSACGESFDSFGVCYEVFSDNEEKILGGQTLVETLLGGVAP</sequence>
<name>A0A0F9GPH1_9ZZZZ</name>
<reference evidence="1" key="1">
    <citation type="journal article" date="2015" name="Nature">
        <title>Complex archaea that bridge the gap between prokaryotes and eukaryotes.</title>
        <authorList>
            <person name="Spang A."/>
            <person name="Saw J.H."/>
            <person name="Jorgensen S.L."/>
            <person name="Zaremba-Niedzwiedzka K."/>
            <person name="Martijn J."/>
            <person name="Lind A.E."/>
            <person name="van Eijk R."/>
            <person name="Schleper C."/>
            <person name="Guy L."/>
            <person name="Ettema T.J."/>
        </authorList>
    </citation>
    <scope>NUCLEOTIDE SEQUENCE</scope>
</reference>
<gene>
    <name evidence="1" type="ORF">LCGC14_2096370</name>
</gene>
<evidence type="ECO:0008006" key="2">
    <source>
        <dbReference type="Google" id="ProtNLM"/>
    </source>
</evidence>
<comment type="caution">
    <text evidence="1">The sequence shown here is derived from an EMBL/GenBank/DDBJ whole genome shotgun (WGS) entry which is preliminary data.</text>
</comment>
<evidence type="ECO:0000313" key="1">
    <source>
        <dbReference type="EMBL" id="KKL71295.1"/>
    </source>
</evidence>
<proteinExistence type="predicted"/>
<organism evidence="1">
    <name type="scientific">marine sediment metagenome</name>
    <dbReference type="NCBI Taxonomy" id="412755"/>
    <lineage>
        <taxon>unclassified sequences</taxon>
        <taxon>metagenomes</taxon>
        <taxon>ecological metagenomes</taxon>
    </lineage>
</organism>
<dbReference type="EMBL" id="LAZR01025637">
    <property type="protein sequence ID" value="KKL71295.1"/>
    <property type="molecule type" value="Genomic_DNA"/>
</dbReference>
<protein>
    <recommendedName>
        <fullName evidence="2">Lipoprotein</fullName>
    </recommendedName>
</protein>
<accession>A0A0F9GPH1</accession>
<dbReference type="PROSITE" id="PS51257">
    <property type="entry name" value="PROKAR_LIPOPROTEIN"/>
    <property type="match status" value="1"/>
</dbReference>
<dbReference type="AlphaFoldDB" id="A0A0F9GPH1"/>